<gene>
    <name evidence="1" type="ORF">MM415B03717_0006</name>
</gene>
<name>A0A6M3LN83_9ZZZZ</name>
<sequence length="269" mass="30641">MIQAQKIHNLLLKHPYYKKLSWENQLVCINSALANFRKKTIDLFNSPLEQIYNLNRYYQPLSYEKLIKVDQLKDFTEEDIVILVNIALSNVHFRRSTKYQYSNISGFYEKEITYTLPLGKKAGIRLTPSTANTIITSLNGDKYSRYELAGEYIVSEEPNVSFQASLEAQYSFLETLELLFGLILSTKVESRLERVLSGFQANLQPSVSLVPIFSKSFSLSTTVNTSYVQTISLTYNISLTNRGFAGTYQEESDINFSPTLTVGHTVTTT</sequence>
<organism evidence="1">
    <name type="scientific">viral metagenome</name>
    <dbReference type="NCBI Taxonomy" id="1070528"/>
    <lineage>
        <taxon>unclassified sequences</taxon>
        <taxon>metagenomes</taxon>
        <taxon>organismal metagenomes</taxon>
    </lineage>
</organism>
<evidence type="ECO:0000313" key="1">
    <source>
        <dbReference type="EMBL" id="QJA94854.1"/>
    </source>
</evidence>
<accession>A0A6M3LN83</accession>
<protein>
    <submittedName>
        <fullName evidence="1">Uncharacterized protein</fullName>
    </submittedName>
</protein>
<proteinExistence type="predicted"/>
<reference evidence="1" key="1">
    <citation type="submission" date="2020-03" db="EMBL/GenBank/DDBJ databases">
        <title>The deep terrestrial virosphere.</title>
        <authorList>
            <person name="Holmfeldt K."/>
            <person name="Nilsson E."/>
            <person name="Simone D."/>
            <person name="Lopez-Fernandez M."/>
            <person name="Wu X."/>
            <person name="de Brujin I."/>
            <person name="Lundin D."/>
            <person name="Andersson A."/>
            <person name="Bertilsson S."/>
            <person name="Dopson M."/>
        </authorList>
    </citation>
    <scope>NUCLEOTIDE SEQUENCE</scope>
    <source>
        <strain evidence="1">MM415B03717</strain>
    </source>
</reference>
<dbReference type="AlphaFoldDB" id="A0A6M3LN83"/>
<dbReference type="EMBL" id="MT143266">
    <property type="protein sequence ID" value="QJA94854.1"/>
    <property type="molecule type" value="Genomic_DNA"/>
</dbReference>